<keyword evidence="7" id="KW-0378">Hydrolase</keyword>
<dbReference type="Gene3D" id="3.60.10.10">
    <property type="entry name" value="Endonuclease/exonuclease/phosphatase"/>
    <property type="match status" value="1"/>
</dbReference>
<dbReference type="PANTHER" id="PTHR16320:SF24">
    <property type="entry name" value="PHOSPHODIESTERASE, PUTATIVE-RELATED"/>
    <property type="match status" value="1"/>
</dbReference>
<reference evidence="16 17" key="1">
    <citation type="journal article" date="2011" name="Nat. Biotechnol.">
        <title>Comparative genomic analysis of the thermophilic biomass-degrading fungi Myceliophthora thermophila and Thielavia terrestris.</title>
        <authorList>
            <person name="Berka R.M."/>
            <person name="Grigoriev I.V."/>
            <person name="Otillar R."/>
            <person name="Salamov A."/>
            <person name="Grimwood J."/>
            <person name="Reid I."/>
            <person name="Ishmael N."/>
            <person name="John T."/>
            <person name="Darmond C."/>
            <person name="Moisan M.-C."/>
            <person name="Henrissat B."/>
            <person name="Coutinho P.M."/>
            <person name="Lombard V."/>
            <person name="Natvig D.O."/>
            <person name="Lindquist E."/>
            <person name="Schmutz J."/>
            <person name="Lucas S."/>
            <person name="Harris P."/>
            <person name="Powlowski J."/>
            <person name="Bellemare A."/>
            <person name="Taylor D."/>
            <person name="Butler G."/>
            <person name="de Vries R.P."/>
            <person name="Allijn I.E."/>
            <person name="van den Brink J."/>
            <person name="Ushinsky S."/>
            <person name="Storms R."/>
            <person name="Powell A.J."/>
            <person name="Paulsen I.T."/>
            <person name="Elbourne L.D.H."/>
            <person name="Baker S.E."/>
            <person name="Magnuson J."/>
            <person name="LaBoissiere S."/>
            <person name="Clutterbuck A.J."/>
            <person name="Martinez D."/>
            <person name="Wogulis M."/>
            <person name="de Leon A.L."/>
            <person name="Rey M.W."/>
            <person name="Tsang A."/>
        </authorList>
    </citation>
    <scope>NUCLEOTIDE SEQUENCE [LARGE SCALE GENOMIC DNA]</scope>
    <source>
        <strain evidence="17">ATCC 42464 / BCRC 31852 / DSM 1799</strain>
    </source>
</reference>
<keyword evidence="9" id="KW-0746">Sphingolipid metabolism</keyword>
<keyword evidence="5 14" id="KW-0812">Transmembrane</keyword>
<protein>
    <recommendedName>
        <fullName evidence="15">Endonuclease/exonuclease/phosphatase domain-containing protein</fullName>
    </recommendedName>
</protein>
<feature type="compositionally biased region" description="Acidic residues" evidence="13">
    <location>
        <begin position="570"/>
        <end position="579"/>
    </location>
</feature>
<comment type="subcellular location">
    <subcellularLocation>
        <location evidence="1">Membrane</location>
        <topology evidence="1">Multi-pass membrane protein</topology>
    </subcellularLocation>
</comment>
<feature type="domain" description="Endonuclease/exonuclease/phosphatase" evidence="15">
    <location>
        <begin position="11"/>
        <end position="323"/>
    </location>
</feature>
<dbReference type="GO" id="GO:0046872">
    <property type="term" value="F:metal ion binding"/>
    <property type="evidence" value="ECO:0007669"/>
    <property type="project" value="UniProtKB-KW"/>
</dbReference>
<feature type="region of interest" description="Disordered" evidence="13">
    <location>
        <begin position="335"/>
        <end position="364"/>
    </location>
</feature>
<evidence type="ECO:0000259" key="15">
    <source>
        <dbReference type="Pfam" id="PF03372"/>
    </source>
</evidence>
<keyword evidence="17" id="KW-1185">Reference proteome</keyword>
<evidence type="ECO:0000256" key="4">
    <source>
        <dbReference type="ARBA" id="ARBA00006335"/>
    </source>
</evidence>
<proteinExistence type="inferred from homology"/>
<evidence type="ECO:0000256" key="5">
    <source>
        <dbReference type="ARBA" id="ARBA00022692"/>
    </source>
</evidence>
<evidence type="ECO:0000256" key="14">
    <source>
        <dbReference type="SAM" id="Phobius"/>
    </source>
</evidence>
<comment type="pathway">
    <text evidence="2">Lipid metabolism; sphingolipid metabolism.</text>
</comment>
<dbReference type="EMBL" id="CP003002">
    <property type="protein sequence ID" value="AEO53181.1"/>
    <property type="molecule type" value="Genomic_DNA"/>
</dbReference>
<dbReference type="InterPro" id="IPR005135">
    <property type="entry name" value="Endo/exonuclease/phosphatase"/>
</dbReference>
<evidence type="ECO:0000256" key="12">
    <source>
        <dbReference type="ARBA" id="ARBA00023136"/>
    </source>
</evidence>
<feature type="region of interest" description="Disordered" evidence="13">
    <location>
        <begin position="423"/>
        <end position="452"/>
    </location>
</feature>
<dbReference type="InterPro" id="IPR038772">
    <property type="entry name" value="Sph/SMPD2-like"/>
</dbReference>
<keyword evidence="8" id="KW-0460">Magnesium</keyword>
<comment type="pathway">
    <text evidence="3">Sphingolipid metabolism.</text>
</comment>
<evidence type="ECO:0000256" key="6">
    <source>
        <dbReference type="ARBA" id="ARBA00022723"/>
    </source>
</evidence>
<dbReference type="InterPro" id="IPR036691">
    <property type="entry name" value="Endo/exonu/phosph_ase_sf"/>
</dbReference>
<feature type="compositionally biased region" description="Low complexity" evidence="13">
    <location>
        <begin position="429"/>
        <end position="443"/>
    </location>
</feature>
<dbReference type="eggNOG" id="KOG3873">
    <property type="taxonomic scope" value="Eukaryota"/>
</dbReference>
<feature type="region of interest" description="Disordered" evidence="13">
    <location>
        <begin position="559"/>
        <end position="579"/>
    </location>
</feature>
<dbReference type="VEuPathDB" id="FungiDB:MYCTH_2294189"/>
<feature type="transmembrane region" description="Helical" evidence="14">
    <location>
        <begin position="506"/>
        <end position="533"/>
    </location>
</feature>
<sequence length="579" mass="62588">MWDRPEEINLITLNCWGLKYVSKLRRERLAEIGRQISIASPQPHIVALQECWTQEDYRSIRRQTRFILPYGKFYHSAVLGGGLAILSRWPIEESTMYRYPLNGRPTAFWRGDWYVGKGVACAKIRYGPGPKQVVEVFNTHTHAPYEAGKPDDSYLCHRTAQSWEIAKLLRGAAERGHLVLAMGDFNMIPMSPEYQLITGLAPVSDVWRVLHPDSSVGPAYHPAEEARRRPIPTAEFNILENGATSDGPYNTWRWTKAQQKLLGPGKDPVTVPPDTPDPLGKRLDYIFASSGDVLALGGAWVVKRASVGMMMRHPELGCSLSDHFAVEATLAFHPSRQASTSPSPPPPLPEPGSNDNTVSNGGSTLGAATAAAAAGAGAGAGVGGIPKPPDEPTPPTSPEEAARKADSALHNGAYLQLHSPAPSLHNSITTATGPAATAAADATEQQHPPSSSLPPAAYDAILALIASYTARSRGQRTWRARHFFLSLLVTVACLVGVWFTPSGKTYVAFILTLVAALGLVAGTVDGLMALLFFGSELKALREFEWEVRNARKRALLEARRDEDGGGGGEAADDAGEEEW</sequence>
<name>G2Q0B8_THET4</name>
<dbReference type="GeneID" id="11508046"/>
<dbReference type="Proteomes" id="UP000007322">
    <property type="component" value="Chromosome 1"/>
</dbReference>
<dbReference type="PANTHER" id="PTHR16320">
    <property type="entry name" value="SPHINGOMYELINASE FAMILY MEMBER"/>
    <property type="match status" value="1"/>
</dbReference>
<dbReference type="STRING" id="573729.G2Q0B8"/>
<keyword evidence="12 14" id="KW-0472">Membrane</keyword>
<evidence type="ECO:0000256" key="8">
    <source>
        <dbReference type="ARBA" id="ARBA00022842"/>
    </source>
</evidence>
<keyword evidence="6" id="KW-0479">Metal-binding</keyword>
<evidence type="ECO:0000256" key="9">
    <source>
        <dbReference type="ARBA" id="ARBA00022919"/>
    </source>
</evidence>
<dbReference type="GO" id="GO:0016020">
    <property type="term" value="C:membrane"/>
    <property type="evidence" value="ECO:0007669"/>
    <property type="project" value="UniProtKB-SubCell"/>
</dbReference>
<evidence type="ECO:0000256" key="2">
    <source>
        <dbReference type="ARBA" id="ARBA00004760"/>
    </source>
</evidence>
<keyword evidence="10 14" id="KW-1133">Transmembrane helix</keyword>
<evidence type="ECO:0000256" key="10">
    <source>
        <dbReference type="ARBA" id="ARBA00022989"/>
    </source>
</evidence>
<gene>
    <name evidence="16" type="ORF">MYCTH_2294189</name>
</gene>
<evidence type="ECO:0000313" key="17">
    <source>
        <dbReference type="Proteomes" id="UP000007322"/>
    </source>
</evidence>
<dbReference type="KEGG" id="mtm:MYCTH_2294189"/>
<dbReference type="FunCoup" id="G2Q0B8">
    <property type="interactions" value="71"/>
</dbReference>
<keyword evidence="11" id="KW-0443">Lipid metabolism</keyword>
<dbReference type="OrthoDB" id="387657at2759"/>
<organism evidence="16 17">
    <name type="scientific">Thermothelomyces thermophilus (strain ATCC 42464 / BCRC 31852 / DSM 1799)</name>
    <name type="common">Sporotrichum thermophile</name>
    <dbReference type="NCBI Taxonomy" id="573729"/>
    <lineage>
        <taxon>Eukaryota</taxon>
        <taxon>Fungi</taxon>
        <taxon>Dikarya</taxon>
        <taxon>Ascomycota</taxon>
        <taxon>Pezizomycotina</taxon>
        <taxon>Sordariomycetes</taxon>
        <taxon>Sordariomycetidae</taxon>
        <taxon>Sordariales</taxon>
        <taxon>Chaetomiaceae</taxon>
        <taxon>Thermothelomyces</taxon>
    </lineage>
</organism>
<evidence type="ECO:0000256" key="3">
    <source>
        <dbReference type="ARBA" id="ARBA00004991"/>
    </source>
</evidence>
<comment type="similarity">
    <text evidence="4">Belongs to the neutral sphingomyelinase family.</text>
</comment>
<dbReference type="AlphaFoldDB" id="G2Q0B8"/>
<evidence type="ECO:0000256" key="7">
    <source>
        <dbReference type="ARBA" id="ARBA00022801"/>
    </source>
</evidence>
<dbReference type="GO" id="GO:0004767">
    <property type="term" value="F:sphingomyelin phosphodiesterase activity"/>
    <property type="evidence" value="ECO:0007669"/>
    <property type="project" value="InterPro"/>
</dbReference>
<evidence type="ECO:0000313" key="16">
    <source>
        <dbReference type="EMBL" id="AEO53181.1"/>
    </source>
</evidence>
<dbReference type="InParanoid" id="G2Q0B8"/>
<dbReference type="RefSeq" id="XP_003658426.1">
    <property type="nucleotide sequence ID" value="XM_003658378.1"/>
</dbReference>
<dbReference type="HOGENOM" id="CLU_034001_0_0_1"/>
<evidence type="ECO:0000256" key="1">
    <source>
        <dbReference type="ARBA" id="ARBA00004141"/>
    </source>
</evidence>
<dbReference type="OMA" id="IEESSMF"/>
<dbReference type="GO" id="GO:0006665">
    <property type="term" value="P:sphingolipid metabolic process"/>
    <property type="evidence" value="ECO:0007669"/>
    <property type="project" value="UniProtKB-KW"/>
</dbReference>
<feature type="region of interest" description="Disordered" evidence="13">
    <location>
        <begin position="377"/>
        <end position="405"/>
    </location>
</feature>
<feature type="transmembrane region" description="Helical" evidence="14">
    <location>
        <begin position="482"/>
        <end position="500"/>
    </location>
</feature>
<dbReference type="SUPFAM" id="SSF56219">
    <property type="entry name" value="DNase I-like"/>
    <property type="match status" value="1"/>
</dbReference>
<evidence type="ECO:0000256" key="11">
    <source>
        <dbReference type="ARBA" id="ARBA00023098"/>
    </source>
</evidence>
<dbReference type="FunFam" id="3.60.10.10:FF:000059">
    <property type="entry name" value="Inositol phosphosphingolipids phospholipase C"/>
    <property type="match status" value="1"/>
</dbReference>
<accession>G2Q0B8</accession>
<dbReference type="Pfam" id="PF03372">
    <property type="entry name" value="Exo_endo_phos"/>
    <property type="match status" value="1"/>
</dbReference>
<evidence type="ECO:0000256" key="13">
    <source>
        <dbReference type="SAM" id="MobiDB-lite"/>
    </source>
</evidence>